<reference evidence="2" key="1">
    <citation type="submission" date="2020-11" db="EMBL/GenBank/DDBJ databases">
        <authorList>
            <person name="Tran Van P."/>
        </authorList>
    </citation>
    <scope>NUCLEOTIDE SEQUENCE</scope>
</reference>
<evidence type="ECO:0000313" key="2">
    <source>
        <dbReference type="EMBL" id="CAD7453889.1"/>
    </source>
</evidence>
<sequence length="273" mass="30004">MKQQMTRSHLTESCTETTKFNIHGTKKQLVTWAPTQSHTRETERGHRVSPLMLRLVCFCAGRCCGDGLIPGDPRRSPPLGEYPDKLYVPPHATAKYRLEAGYSDLIGVSRRATVQVEHYNSQGGCLVGTQHGAQLRQHVFSTTLTGAEFINAAFKLHDNTLALPHHQVFHVVTRSTPLFVLCNNLIKKHSSVLDVNSTTDYLLLVVSTTHSVRHLCLSVTAPIETNVSQAVSRPDTVTMPVTCLKQDTPSSSGRAAPLLAEPRFGAGPQPYSE</sequence>
<dbReference type="AlphaFoldDB" id="A0A7R9FHR3"/>
<gene>
    <name evidence="2" type="ORF">TTEB3V08_LOCUS2006</name>
</gene>
<dbReference type="EMBL" id="OE000454">
    <property type="protein sequence ID" value="CAD7453889.1"/>
    <property type="molecule type" value="Genomic_DNA"/>
</dbReference>
<evidence type="ECO:0000256" key="1">
    <source>
        <dbReference type="SAM" id="MobiDB-lite"/>
    </source>
</evidence>
<accession>A0A7R9FHR3</accession>
<feature type="region of interest" description="Disordered" evidence="1">
    <location>
        <begin position="245"/>
        <end position="273"/>
    </location>
</feature>
<proteinExistence type="predicted"/>
<name>A0A7R9FHR3_9NEOP</name>
<organism evidence="2">
    <name type="scientific">Timema tahoe</name>
    <dbReference type="NCBI Taxonomy" id="61484"/>
    <lineage>
        <taxon>Eukaryota</taxon>
        <taxon>Metazoa</taxon>
        <taxon>Ecdysozoa</taxon>
        <taxon>Arthropoda</taxon>
        <taxon>Hexapoda</taxon>
        <taxon>Insecta</taxon>
        <taxon>Pterygota</taxon>
        <taxon>Neoptera</taxon>
        <taxon>Polyneoptera</taxon>
        <taxon>Phasmatodea</taxon>
        <taxon>Timematodea</taxon>
        <taxon>Timematoidea</taxon>
        <taxon>Timematidae</taxon>
        <taxon>Timema</taxon>
    </lineage>
</organism>
<protein>
    <submittedName>
        <fullName evidence="2">Uncharacterized protein</fullName>
    </submittedName>
</protein>